<evidence type="ECO:0000313" key="3">
    <source>
        <dbReference type="EMBL" id="MCO6026328.1"/>
    </source>
</evidence>
<reference evidence="3 4" key="1">
    <citation type="submission" date="2022-06" db="EMBL/GenBank/DDBJ databases">
        <title>A taxonomic note on the genus Prevotella: Description of four novel genera and emended description of the genera Hallella and Xylanibacter.</title>
        <authorList>
            <person name="Hitch T.C.A."/>
        </authorList>
    </citation>
    <scope>NUCLEOTIDE SEQUENCE [LARGE SCALE GENOMIC DNA]</scope>
    <source>
        <strain evidence="3 4">DSM 100619</strain>
    </source>
</reference>
<feature type="domain" description="MmeI-like target recognition" evidence="1">
    <location>
        <begin position="1"/>
        <end position="64"/>
    </location>
</feature>
<comment type="caution">
    <text evidence="3">The sequence shown here is derived from an EMBL/GenBank/DDBJ whole genome shotgun (WGS) entry which is preliminary data.</text>
</comment>
<dbReference type="InterPro" id="IPR046820">
    <property type="entry name" value="MmeI_TRD"/>
</dbReference>
<dbReference type="Proteomes" id="UP001204015">
    <property type="component" value="Unassembled WGS sequence"/>
</dbReference>
<accession>A0ABT1C1F0</accession>
<evidence type="ECO:0000259" key="1">
    <source>
        <dbReference type="Pfam" id="PF20466"/>
    </source>
</evidence>
<dbReference type="Pfam" id="PF20467">
    <property type="entry name" value="MmeI_C"/>
    <property type="match status" value="1"/>
</dbReference>
<evidence type="ECO:0000313" key="4">
    <source>
        <dbReference type="Proteomes" id="UP001204015"/>
    </source>
</evidence>
<dbReference type="EMBL" id="JAMXLY010000049">
    <property type="protein sequence ID" value="MCO6026328.1"/>
    <property type="molecule type" value="Genomic_DNA"/>
</dbReference>
<evidence type="ECO:0000259" key="2">
    <source>
        <dbReference type="Pfam" id="PF20467"/>
    </source>
</evidence>
<protein>
    <submittedName>
        <fullName evidence="3">Uncharacterized protein</fullName>
    </submittedName>
</protein>
<gene>
    <name evidence="3" type="ORF">NG821_10840</name>
</gene>
<name>A0ABT1C1F0_9BACT</name>
<keyword evidence="4" id="KW-1185">Reference proteome</keyword>
<proteinExistence type="predicted"/>
<dbReference type="InterPro" id="IPR046818">
    <property type="entry name" value="MmeI_C"/>
</dbReference>
<dbReference type="Pfam" id="PF20466">
    <property type="entry name" value="MmeI_TRD"/>
    <property type="match status" value="1"/>
</dbReference>
<sequence length="159" mass="18056">MGYLEAGTVVSNSAFAIYGAKTWLFGLLESKMHMAWVRTVGGKLKTDYRYSAQLCYNTFPFPNLTSVKRDALQSAAENVLITRAGHPGMTLAEMYDPDRMPHDLRQAHNTLDDVVDSCYSGYPFSSDDARLECLFRMYEKLNNQQHQKEKSSGKEVRNK</sequence>
<organism evidence="3 4">
    <name type="scientific">Segatella cerevisiae</name>
    <dbReference type="NCBI Taxonomy" id="2053716"/>
    <lineage>
        <taxon>Bacteria</taxon>
        <taxon>Pseudomonadati</taxon>
        <taxon>Bacteroidota</taxon>
        <taxon>Bacteroidia</taxon>
        <taxon>Bacteroidales</taxon>
        <taxon>Prevotellaceae</taxon>
        <taxon>Segatella</taxon>
    </lineage>
</organism>
<feature type="domain" description="MmeI-like C-terminal" evidence="2">
    <location>
        <begin position="68"/>
        <end position="143"/>
    </location>
</feature>